<protein>
    <recommendedName>
        <fullName evidence="12">Cation/H+ exchanger transmembrane domain-containing protein</fullName>
    </recommendedName>
</protein>
<comment type="catalytic activity">
    <reaction evidence="9">
        <text>Na(+)(in) + H(+)(out) = Na(+)(out) + H(+)(in)</text>
        <dbReference type="Rhea" id="RHEA:29419"/>
        <dbReference type="ChEBI" id="CHEBI:15378"/>
        <dbReference type="ChEBI" id="CHEBI:29101"/>
    </reaction>
</comment>
<feature type="transmembrane region" description="Helical" evidence="11">
    <location>
        <begin position="6"/>
        <end position="26"/>
    </location>
</feature>
<evidence type="ECO:0000256" key="3">
    <source>
        <dbReference type="ARBA" id="ARBA00022692"/>
    </source>
</evidence>
<evidence type="ECO:0000259" key="12">
    <source>
        <dbReference type="Pfam" id="PF00999"/>
    </source>
</evidence>
<dbReference type="Gene3D" id="6.10.140.1330">
    <property type="match status" value="1"/>
</dbReference>
<keyword evidence="7 11" id="KW-0472">Membrane</keyword>
<name>A0AAE0FB06_9CHLO</name>
<evidence type="ECO:0000256" key="9">
    <source>
        <dbReference type="ARBA" id="ARBA00047524"/>
    </source>
</evidence>
<dbReference type="Pfam" id="PF00999">
    <property type="entry name" value="Na_H_Exchanger"/>
    <property type="match status" value="1"/>
</dbReference>
<dbReference type="GO" id="GO:0098719">
    <property type="term" value="P:sodium ion import across plasma membrane"/>
    <property type="evidence" value="ECO:0007669"/>
    <property type="project" value="TreeGrafter"/>
</dbReference>
<dbReference type="GO" id="GO:0005886">
    <property type="term" value="C:plasma membrane"/>
    <property type="evidence" value="ECO:0007669"/>
    <property type="project" value="TreeGrafter"/>
</dbReference>
<dbReference type="AlphaFoldDB" id="A0AAE0FB06"/>
<feature type="transmembrane region" description="Helical" evidence="11">
    <location>
        <begin position="67"/>
        <end position="84"/>
    </location>
</feature>
<dbReference type="GO" id="GO:0051453">
    <property type="term" value="P:regulation of intracellular pH"/>
    <property type="evidence" value="ECO:0007669"/>
    <property type="project" value="TreeGrafter"/>
</dbReference>
<keyword evidence="4 11" id="KW-1133">Transmembrane helix</keyword>
<keyword evidence="3 11" id="KW-0812">Transmembrane</keyword>
<comment type="caution">
    <text evidence="13">The sequence shown here is derived from an EMBL/GenBank/DDBJ whole genome shotgun (WGS) entry which is preliminary data.</text>
</comment>
<dbReference type="GO" id="GO:0015386">
    <property type="term" value="F:potassium:proton antiporter activity"/>
    <property type="evidence" value="ECO:0007669"/>
    <property type="project" value="TreeGrafter"/>
</dbReference>
<evidence type="ECO:0000256" key="1">
    <source>
        <dbReference type="ARBA" id="ARBA00004141"/>
    </source>
</evidence>
<evidence type="ECO:0000313" key="13">
    <source>
        <dbReference type="EMBL" id="KAK3256402.1"/>
    </source>
</evidence>
<keyword evidence="6" id="KW-0406">Ion transport</keyword>
<evidence type="ECO:0000256" key="11">
    <source>
        <dbReference type="SAM" id="Phobius"/>
    </source>
</evidence>
<feature type="transmembrane region" description="Helical" evidence="11">
    <location>
        <begin position="33"/>
        <end position="51"/>
    </location>
</feature>
<keyword evidence="8" id="KW-0739">Sodium transport</keyword>
<accession>A0AAE0FB06</accession>
<gene>
    <name evidence="13" type="ORF">CYMTET_34463</name>
</gene>
<dbReference type="EMBL" id="LGRX02021686">
    <property type="protein sequence ID" value="KAK3256402.1"/>
    <property type="molecule type" value="Genomic_DNA"/>
</dbReference>
<dbReference type="PRINTS" id="PR01084">
    <property type="entry name" value="NAHEXCHNGR"/>
</dbReference>
<feature type="transmembrane region" description="Helical" evidence="11">
    <location>
        <begin position="96"/>
        <end position="117"/>
    </location>
</feature>
<dbReference type="InterPro" id="IPR006153">
    <property type="entry name" value="Cation/H_exchanger_TM"/>
</dbReference>
<comment type="subcellular location">
    <subcellularLocation>
        <location evidence="1">Membrane</location>
        <topology evidence="1">Multi-pass membrane protein</topology>
    </subcellularLocation>
</comment>
<keyword evidence="5" id="KW-0915">Sodium</keyword>
<evidence type="ECO:0000256" key="10">
    <source>
        <dbReference type="ARBA" id="ARBA00047912"/>
    </source>
</evidence>
<proteinExistence type="predicted"/>
<dbReference type="PANTHER" id="PTHR10110:SF187">
    <property type="entry name" value="SODIUM_HYDROGEN EXCHANGER"/>
    <property type="match status" value="1"/>
</dbReference>
<evidence type="ECO:0000256" key="2">
    <source>
        <dbReference type="ARBA" id="ARBA00022448"/>
    </source>
</evidence>
<dbReference type="InterPro" id="IPR004709">
    <property type="entry name" value="NaH_exchanger"/>
</dbReference>
<evidence type="ECO:0000256" key="7">
    <source>
        <dbReference type="ARBA" id="ARBA00023136"/>
    </source>
</evidence>
<dbReference type="PANTHER" id="PTHR10110">
    <property type="entry name" value="SODIUM/HYDROGEN EXCHANGER"/>
    <property type="match status" value="1"/>
</dbReference>
<evidence type="ECO:0000313" key="14">
    <source>
        <dbReference type="Proteomes" id="UP001190700"/>
    </source>
</evidence>
<dbReference type="Proteomes" id="UP001190700">
    <property type="component" value="Unassembled WGS sequence"/>
</dbReference>
<evidence type="ECO:0000256" key="5">
    <source>
        <dbReference type="ARBA" id="ARBA00023053"/>
    </source>
</evidence>
<sequence length="227" mass="24786">MKSEISGSAVFFILIGLITTLGTYWIQVSHFHYLPPAGASMILGIVFGGFLELIEGGDALETFDDDIFFYGLLPPIVYAAAFNLDRKAFFENFNSILTFAWVGTVISAMLFAFATYGMSYWGWISDDIFDKTLLECLLYGSLISAIDPVSTLAVFADLGANPTLFNMLFGEAILNDAVAVVLFEVFKDLHERDDTSFKAYTIPVVICAFTPTASPTLSGATRHSQAG</sequence>
<organism evidence="13 14">
    <name type="scientific">Cymbomonas tetramitiformis</name>
    <dbReference type="NCBI Taxonomy" id="36881"/>
    <lineage>
        <taxon>Eukaryota</taxon>
        <taxon>Viridiplantae</taxon>
        <taxon>Chlorophyta</taxon>
        <taxon>Pyramimonadophyceae</taxon>
        <taxon>Pyramimonadales</taxon>
        <taxon>Pyramimonadaceae</taxon>
        <taxon>Cymbomonas</taxon>
    </lineage>
</organism>
<dbReference type="InterPro" id="IPR018422">
    <property type="entry name" value="Cation/H_exchanger_CPA1"/>
</dbReference>
<keyword evidence="14" id="KW-1185">Reference proteome</keyword>
<dbReference type="GO" id="GO:0015385">
    <property type="term" value="F:sodium:proton antiporter activity"/>
    <property type="evidence" value="ECO:0007669"/>
    <property type="project" value="InterPro"/>
</dbReference>
<comment type="catalytic activity">
    <reaction evidence="10">
        <text>K(+)(in) + H(+)(out) = K(+)(out) + H(+)(in)</text>
        <dbReference type="Rhea" id="RHEA:29467"/>
        <dbReference type="ChEBI" id="CHEBI:15378"/>
        <dbReference type="ChEBI" id="CHEBI:29103"/>
    </reaction>
</comment>
<evidence type="ECO:0000256" key="8">
    <source>
        <dbReference type="ARBA" id="ARBA00023201"/>
    </source>
</evidence>
<reference evidence="13 14" key="1">
    <citation type="journal article" date="2015" name="Genome Biol. Evol.">
        <title>Comparative Genomics of a Bacterivorous Green Alga Reveals Evolutionary Causalities and Consequences of Phago-Mixotrophic Mode of Nutrition.</title>
        <authorList>
            <person name="Burns J.A."/>
            <person name="Paasch A."/>
            <person name="Narechania A."/>
            <person name="Kim E."/>
        </authorList>
    </citation>
    <scope>NUCLEOTIDE SEQUENCE [LARGE SCALE GENOMIC DNA]</scope>
    <source>
        <strain evidence="13 14">PLY_AMNH</strain>
    </source>
</reference>
<feature type="domain" description="Cation/H+ exchanger transmembrane" evidence="12">
    <location>
        <begin position="18"/>
        <end position="206"/>
    </location>
</feature>
<evidence type="ECO:0000256" key="6">
    <source>
        <dbReference type="ARBA" id="ARBA00023065"/>
    </source>
</evidence>
<evidence type="ECO:0000256" key="4">
    <source>
        <dbReference type="ARBA" id="ARBA00022989"/>
    </source>
</evidence>
<keyword evidence="2" id="KW-0813">Transport</keyword>